<evidence type="ECO:0000256" key="4">
    <source>
        <dbReference type="ARBA" id="ARBA00022692"/>
    </source>
</evidence>
<dbReference type="PANTHER" id="PTHR33452:SF4">
    <property type="entry name" value="BLL4328 PROTEIN"/>
    <property type="match status" value="1"/>
</dbReference>
<comment type="caution">
    <text evidence="8">The sequence shown here is derived from an EMBL/GenBank/DDBJ whole genome shotgun (WGS) entry which is preliminary data.</text>
</comment>
<keyword evidence="3" id="KW-1003">Cell membrane</keyword>
<comment type="similarity">
    <text evidence="2">Belongs to the DoxX family.</text>
</comment>
<dbReference type="EMBL" id="JBHUKR010000033">
    <property type="protein sequence ID" value="MFD2422729.1"/>
    <property type="molecule type" value="Genomic_DNA"/>
</dbReference>
<comment type="subcellular location">
    <subcellularLocation>
        <location evidence="1">Cell membrane</location>
        <topology evidence="1">Multi-pass membrane protein</topology>
    </subcellularLocation>
</comment>
<name>A0ABW5G8X4_9PSEU</name>
<keyword evidence="9" id="KW-1185">Reference proteome</keyword>
<dbReference type="PANTHER" id="PTHR33452">
    <property type="entry name" value="OXIDOREDUCTASE CATD-RELATED"/>
    <property type="match status" value="1"/>
</dbReference>
<dbReference type="InterPro" id="IPR032808">
    <property type="entry name" value="DoxX"/>
</dbReference>
<dbReference type="Proteomes" id="UP001597417">
    <property type="component" value="Unassembled WGS sequence"/>
</dbReference>
<proteinExistence type="inferred from homology"/>
<protein>
    <submittedName>
        <fullName evidence="8">DoxX family protein</fullName>
    </submittedName>
</protein>
<dbReference type="InterPro" id="IPR051907">
    <property type="entry name" value="DoxX-like_oxidoreductase"/>
</dbReference>
<evidence type="ECO:0000313" key="8">
    <source>
        <dbReference type="EMBL" id="MFD2422729.1"/>
    </source>
</evidence>
<organism evidence="8 9">
    <name type="scientific">Amycolatopsis pigmentata</name>
    <dbReference type="NCBI Taxonomy" id="450801"/>
    <lineage>
        <taxon>Bacteria</taxon>
        <taxon>Bacillati</taxon>
        <taxon>Actinomycetota</taxon>
        <taxon>Actinomycetes</taxon>
        <taxon>Pseudonocardiales</taxon>
        <taxon>Pseudonocardiaceae</taxon>
        <taxon>Amycolatopsis</taxon>
    </lineage>
</organism>
<feature type="transmembrane region" description="Helical" evidence="7">
    <location>
        <begin position="49"/>
        <end position="67"/>
    </location>
</feature>
<evidence type="ECO:0000256" key="3">
    <source>
        <dbReference type="ARBA" id="ARBA00022475"/>
    </source>
</evidence>
<feature type="transmembrane region" description="Helical" evidence="7">
    <location>
        <begin position="102"/>
        <end position="122"/>
    </location>
</feature>
<evidence type="ECO:0000256" key="5">
    <source>
        <dbReference type="ARBA" id="ARBA00022989"/>
    </source>
</evidence>
<keyword evidence="4 7" id="KW-0812">Transmembrane</keyword>
<evidence type="ECO:0000313" key="9">
    <source>
        <dbReference type="Proteomes" id="UP001597417"/>
    </source>
</evidence>
<feature type="transmembrane region" description="Helical" evidence="7">
    <location>
        <begin position="12"/>
        <end position="37"/>
    </location>
</feature>
<dbReference type="Pfam" id="PF07681">
    <property type="entry name" value="DoxX"/>
    <property type="match status" value="1"/>
</dbReference>
<evidence type="ECO:0000256" key="6">
    <source>
        <dbReference type="ARBA" id="ARBA00023136"/>
    </source>
</evidence>
<evidence type="ECO:0000256" key="1">
    <source>
        <dbReference type="ARBA" id="ARBA00004651"/>
    </source>
</evidence>
<sequence length="146" mass="15739">MDRLTAAQKHILGLFRIVIGFLFFCHGAKSLFGVFGAKNVIALGTWPGWWAAAIQLVGGALVCVGLGSRYAALVSSGSMAYAYFTVHQTNGLLPITNNGESAAMFCWTFLIIVFAGPGRFALDNLVFRTRGEVETRHAFPLGHQSS</sequence>
<reference evidence="9" key="1">
    <citation type="journal article" date="2019" name="Int. J. Syst. Evol. Microbiol.">
        <title>The Global Catalogue of Microorganisms (GCM) 10K type strain sequencing project: providing services to taxonomists for standard genome sequencing and annotation.</title>
        <authorList>
            <consortium name="The Broad Institute Genomics Platform"/>
            <consortium name="The Broad Institute Genome Sequencing Center for Infectious Disease"/>
            <person name="Wu L."/>
            <person name="Ma J."/>
        </authorList>
    </citation>
    <scope>NUCLEOTIDE SEQUENCE [LARGE SCALE GENOMIC DNA]</scope>
    <source>
        <strain evidence="9">CGMCC 4.7645</strain>
    </source>
</reference>
<gene>
    <name evidence="8" type="ORF">ACFSXZ_41045</name>
</gene>
<evidence type="ECO:0000256" key="7">
    <source>
        <dbReference type="SAM" id="Phobius"/>
    </source>
</evidence>
<keyword evidence="5 7" id="KW-1133">Transmembrane helix</keyword>
<accession>A0ABW5G8X4</accession>
<dbReference type="RefSeq" id="WP_378271974.1">
    <property type="nucleotide sequence ID" value="NZ_JBHUKR010000033.1"/>
</dbReference>
<evidence type="ECO:0000256" key="2">
    <source>
        <dbReference type="ARBA" id="ARBA00006679"/>
    </source>
</evidence>
<keyword evidence="6 7" id="KW-0472">Membrane</keyword>